<protein>
    <submittedName>
        <fullName evidence="9">Uncharacterized protein</fullName>
    </submittedName>
</protein>
<feature type="transmembrane region" description="Helical" evidence="8">
    <location>
        <begin position="318"/>
        <end position="342"/>
    </location>
</feature>
<feature type="transmembrane region" description="Helical" evidence="8">
    <location>
        <begin position="267"/>
        <end position="286"/>
    </location>
</feature>
<dbReference type="AlphaFoldDB" id="A0A9P0MVM3"/>
<keyword evidence="3 8" id="KW-0812">Transmembrane</keyword>
<evidence type="ECO:0000256" key="5">
    <source>
        <dbReference type="ARBA" id="ARBA00023136"/>
    </source>
</evidence>
<dbReference type="GO" id="GO:0005886">
    <property type="term" value="C:plasma membrane"/>
    <property type="evidence" value="ECO:0007669"/>
    <property type="project" value="UniProtKB-SubCell"/>
</dbReference>
<evidence type="ECO:0000256" key="3">
    <source>
        <dbReference type="ARBA" id="ARBA00022692"/>
    </source>
</evidence>
<proteinExistence type="predicted"/>
<gene>
    <name evidence="9" type="ORF">NEZAVI_LOCUS14058</name>
</gene>
<evidence type="ECO:0000313" key="9">
    <source>
        <dbReference type="EMBL" id="CAH1406015.1"/>
    </source>
</evidence>
<evidence type="ECO:0000313" key="10">
    <source>
        <dbReference type="Proteomes" id="UP001152798"/>
    </source>
</evidence>
<evidence type="ECO:0000256" key="7">
    <source>
        <dbReference type="ARBA" id="ARBA00023180"/>
    </source>
</evidence>
<evidence type="ECO:0000256" key="8">
    <source>
        <dbReference type="SAM" id="Phobius"/>
    </source>
</evidence>
<dbReference type="EMBL" id="OV725082">
    <property type="protein sequence ID" value="CAH1406015.1"/>
    <property type="molecule type" value="Genomic_DNA"/>
</dbReference>
<dbReference type="InterPro" id="IPR052192">
    <property type="entry name" value="Insect_Ionotropic_Sensory_Rcpt"/>
</dbReference>
<organism evidence="9 10">
    <name type="scientific">Nezara viridula</name>
    <name type="common">Southern green stink bug</name>
    <name type="synonym">Cimex viridulus</name>
    <dbReference type="NCBI Taxonomy" id="85310"/>
    <lineage>
        <taxon>Eukaryota</taxon>
        <taxon>Metazoa</taxon>
        <taxon>Ecdysozoa</taxon>
        <taxon>Arthropoda</taxon>
        <taxon>Hexapoda</taxon>
        <taxon>Insecta</taxon>
        <taxon>Pterygota</taxon>
        <taxon>Neoptera</taxon>
        <taxon>Paraneoptera</taxon>
        <taxon>Hemiptera</taxon>
        <taxon>Heteroptera</taxon>
        <taxon>Panheteroptera</taxon>
        <taxon>Pentatomomorpha</taxon>
        <taxon>Pentatomoidea</taxon>
        <taxon>Pentatomidae</taxon>
        <taxon>Pentatominae</taxon>
        <taxon>Nezara</taxon>
    </lineage>
</organism>
<dbReference type="PANTHER" id="PTHR42643:SF38">
    <property type="entry name" value="IONOTROPIC RECEPTOR 100A"/>
    <property type="match status" value="1"/>
</dbReference>
<evidence type="ECO:0000256" key="4">
    <source>
        <dbReference type="ARBA" id="ARBA00022989"/>
    </source>
</evidence>
<dbReference type="Proteomes" id="UP001152798">
    <property type="component" value="Chromosome 6"/>
</dbReference>
<sequence length="517" mass="59877">MTLPLLCTVCNILAAHHDVPPYVWELLGSNIVVTPQALNRLQTIDKPYQLIDRTDVISKEITGAIVTGDDFFLGIQMAWLTLQRGWYPKAAVLVLAKSVNERVFSVMWSRGKIANVIVHTTTGLYIYNPFLNSIISVGEHIRMNLTDRWKNMNGNTVSVSVYKNPVSYIADSGISLGSGLDGSALYELSKYWNMTVKIRVNDKMNHSEFQVLRGKSDLSFTGLSLFQNIFGLHLSSIVYGDKVCVVLKIPEKLRGWDVLWRIYDRKVYLMFFITVFITNKAFRLLAKKKNRRNTLQMVIRTMSNIMIVRPPTAFRERILLSSTMIFGLIVVTIYQASMFHFVRFNVRHHKMKTLSDVFQNGIPLKTDEIALRDFFLAWDKREIRKLGKQIKEDKNFYNVLKTAGFVTREKYYNLLRDINLLKNDVYVLKQRVGSFTMAYSVKKGSSYLEPLTRFTLRVFEAGLYRKWRRMTISKYARYYDKNEATPSNRGLQMSDTEVAFVVLFIGKQVKMRKKLQN</sequence>
<keyword evidence="4 8" id="KW-1133">Transmembrane helix</keyword>
<evidence type="ECO:0000256" key="1">
    <source>
        <dbReference type="ARBA" id="ARBA00004651"/>
    </source>
</evidence>
<keyword evidence="10" id="KW-1185">Reference proteome</keyword>
<reference evidence="9" key="1">
    <citation type="submission" date="2022-01" db="EMBL/GenBank/DDBJ databases">
        <authorList>
            <person name="King R."/>
        </authorList>
    </citation>
    <scope>NUCLEOTIDE SEQUENCE</scope>
</reference>
<keyword evidence="6" id="KW-0675">Receptor</keyword>
<dbReference type="PANTHER" id="PTHR42643">
    <property type="entry name" value="IONOTROPIC RECEPTOR 20A-RELATED"/>
    <property type="match status" value="1"/>
</dbReference>
<dbReference type="OrthoDB" id="6613906at2759"/>
<evidence type="ECO:0000256" key="6">
    <source>
        <dbReference type="ARBA" id="ARBA00023170"/>
    </source>
</evidence>
<name>A0A9P0MVM3_NEZVI</name>
<comment type="subcellular location">
    <subcellularLocation>
        <location evidence="1">Cell membrane</location>
        <topology evidence="1">Multi-pass membrane protein</topology>
    </subcellularLocation>
</comment>
<accession>A0A9P0MVM3</accession>
<keyword evidence="2" id="KW-1003">Cell membrane</keyword>
<keyword evidence="7" id="KW-0325">Glycoprotein</keyword>
<evidence type="ECO:0000256" key="2">
    <source>
        <dbReference type="ARBA" id="ARBA00022475"/>
    </source>
</evidence>
<keyword evidence="5 8" id="KW-0472">Membrane</keyword>